<dbReference type="AlphaFoldDB" id="A0A6I4W0B6"/>
<reference evidence="1 2" key="1">
    <citation type="submission" date="2019-12" db="EMBL/GenBank/DDBJ databases">
        <title>Whole-genome analyses of novel actinobacteria.</title>
        <authorList>
            <person name="Sahin N."/>
            <person name="Saygin H."/>
        </authorList>
    </citation>
    <scope>NUCLEOTIDE SEQUENCE [LARGE SCALE GENOMIC DNA]</scope>
    <source>
        <strain evidence="1 2">KC615</strain>
    </source>
</reference>
<evidence type="ECO:0000313" key="1">
    <source>
        <dbReference type="EMBL" id="MXQ55680.1"/>
    </source>
</evidence>
<protein>
    <submittedName>
        <fullName evidence="1">Uncharacterized protein</fullName>
    </submittedName>
</protein>
<comment type="caution">
    <text evidence="1">The sequence shown here is derived from an EMBL/GenBank/DDBJ whole genome shotgun (WGS) entry which is preliminary data.</text>
</comment>
<dbReference type="RefSeq" id="WP_160803032.1">
    <property type="nucleotide sequence ID" value="NZ_WUUL01000017.1"/>
</dbReference>
<evidence type="ECO:0000313" key="2">
    <source>
        <dbReference type="Proteomes" id="UP000430692"/>
    </source>
</evidence>
<gene>
    <name evidence="1" type="ORF">GSM42_18525</name>
</gene>
<sequence>MITIAKRKERPKAKLTFEELSYLQKPIIEYIAFLTKHLQLIEDHSINAQSDPLYIQTFNDRQMLYTLLDKIRLGKLQEINPFEYMRLVKLVDEKLEVIESETEKLSLESCVAKKSRLKKIEKTYDKLIDEEIMLTVIQSKL</sequence>
<proteinExistence type="predicted"/>
<accession>A0A6I4W0B6</accession>
<keyword evidence="2" id="KW-1185">Reference proteome</keyword>
<dbReference type="EMBL" id="WUUL01000017">
    <property type="protein sequence ID" value="MXQ55680.1"/>
    <property type="molecule type" value="Genomic_DNA"/>
</dbReference>
<organism evidence="1 2">
    <name type="scientific">Shimazuella alba</name>
    <dbReference type="NCBI Taxonomy" id="2690964"/>
    <lineage>
        <taxon>Bacteria</taxon>
        <taxon>Bacillati</taxon>
        <taxon>Bacillota</taxon>
        <taxon>Bacilli</taxon>
        <taxon>Bacillales</taxon>
        <taxon>Thermoactinomycetaceae</taxon>
        <taxon>Shimazuella</taxon>
    </lineage>
</organism>
<dbReference type="Proteomes" id="UP000430692">
    <property type="component" value="Unassembled WGS sequence"/>
</dbReference>
<name>A0A6I4W0B6_9BACL</name>